<evidence type="ECO:0000313" key="1">
    <source>
        <dbReference type="EMBL" id="OMJ19703.1"/>
    </source>
</evidence>
<accession>A0A1R1XYF2</accession>
<gene>
    <name evidence="1" type="ORF">AYI70_g4560</name>
</gene>
<protein>
    <submittedName>
        <fullName evidence="1">Uncharacterized protein</fullName>
    </submittedName>
</protein>
<reference evidence="1 2" key="1">
    <citation type="submission" date="2017-01" db="EMBL/GenBank/DDBJ databases">
        <authorList>
            <person name="Mah S.A."/>
            <person name="Swanson W.J."/>
            <person name="Moy G.W."/>
            <person name="Vacquier V.D."/>
        </authorList>
    </citation>
    <scope>NUCLEOTIDE SEQUENCE [LARGE SCALE GENOMIC DNA]</scope>
    <source>
        <strain evidence="1 2">GSMNP</strain>
    </source>
</reference>
<organism evidence="1 2">
    <name type="scientific">Smittium culicis</name>
    <dbReference type="NCBI Taxonomy" id="133412"/>
    <lineage>
        <taxon>Eukaryota</taxon>
        <taxon>Fungi</taxon>
        <taxon>Fungi incertae sedis</taxon>
        <taxon>Zoopagomycota</taxon>
        <taxon>Kickxellomycotina</taxon>
        <taxon>Harpellomycetes</taxon>
        <taxon>Harpellales</taxon>
        <taxon>Legeriomycetaceae</taxon>
        <taxon>Smittium</taxon>
    </lineage>
</organism>
<name>A0A1R1XYF2_9FUNG</name>
<dbReference type="AlphaFoldDB" id="A0A1R1XYF2"/>
<dbReference type="Proteomes" id="UP000187283">
    <property type="component" value="Unassembled WGS sequence"/>
</dbReference>
<sequence length="84" mass="9441">MTERGDLEGDSILPPEYVAFKYIAFFFVSIETPSHVQYPYEKIRLTVGVFDARLGLRGGRSIDSQHSACERAALVVASQLDYLK</sequence>
<keyword evidence="2" id="KW-1185">Reference proteome</keyword>
<evidence type="ECO:0000313" key="2">
    <source>
        <dbReference type="Proteomes" id="UP000187283"/>
    </source>
</evidence>
<dbReference type="EMBL" id="LSSN01001423">
    <property type="protein sequence ID" value="OMJ19703.1"/>
    <property type="molecule type" value="Genomic_DNA"/>
</dbReference>
<comment type="caution">
    <text evidence="1">The sequence shown here is derived from an EMBL/GenBank/DDBJ whole genome shotgun (WGS) entry which is preliminary data.</text>
</comment>
<proteinExistence type="predicted"/>